<evidence type="ECO:0000256" key="4">
    <source>
        <dbReference type="ARBA" id="ARBA00022833"/>
    </source>
</evidence>
<dbReference type="SMART" id="SM00355">
    <property type="entry name" value="ZnF_C2H2"/>
    <property type="match status" value="5"/>
</dbReference>
<evidence type="ECO:0000313" key="11">
    <source>
        <dbReference type="EMBL" id="OAD06228.1"/>
    </source>
</evidence>
<evidence type="ECO:0000256" key="9">
    <source>
        <dbReference type="SAM" id="MobiDB-lite"/>
    </source>
</evidence>
<feature type="compositionally biased region" description="Basic residues" evidence="9">
    <location>
        <begin position="181"/>
        <end position="199"/>
    </location>
</feature>
<keyword evidence="6" id="KW-0804">Transcription</keyword>
<dbReference type="STRING" id="747725.A0A168NG55"/>
<feature type="region of interest" description="Disordered" evidence="9">
    <location>
        <begin position="177"/>
        <end position="199"/>
    </location>
</feature>
<sequence>MVGYGFRVQAFPCPICTWTFKRKTHLFGHLRIVHDVEPPHEYECDRTDCMEDFVTSRALYYHQRDAHPEGPYNCSRDGCSESYEILYDLTLHQTNDHQPIPCTHAPTCQEEFISLSMLQRHLQSKNVHGEIPCTHAPTYQEDFTSFDMLERHLNTKHDPNKPVIYCDAPDCHKSFTEESHLKRHKSAKHPQRRQTPRRH</sequence>
<dbReference type="Proteomes" id="UP000077051">
    <property type="component" value="Unassembled WGS sequence"/>
</dbReference>
<dbReference type="SUPFAM" id="SSF57667">
    <property type="entry name" value="beta-beta-alpha zinc fingers"/>
    <property type="match status" value="3"/>
</dbReference>
<evidence type="ECO:0000259" key="10">
    <source>
        <dbReference type="PROSITE" id="PS50157"/>
    </source>
</evidence>
<keyword evidence="7" id="KW-0539">Nucleus</keyword>
<dbReference type="GO" id="GO:0005634">
    <property type="term" value="C:nucleus"/>
    <property type="evidence" value="ECO:0007669"/>
    <property type="project" value="UniProtKB-SubCell"/>
</dbReference>
<dbReference type="PANTHER" id="PTHR46179">
    <property type="entry name" value="ZINC FINGER PROTEIN"/>
    <property type="match status" value="1"/>
</dbReference>
<comment type="caution">
    <text evidence="11">The sequence shown here is derived from an EMBL/GenBank/DDBJ whole genome shotgun (WGS) entry which is preliminary data.</text>
</comment>
<comment type="subcellular location">
    <subcellularLocation>
        <location evidence="1">Nucleus</location>
    </subcellularLocation>
</comment>
<dbReference type="InterPro" id="IPR013087">
    <property type="entry name" value="Znf_C2H2_type"/>
</dbReference>
<name>A0A168NG55_MUCCL</name>
<evidence type="ECO:0000256" key="6">
    <source>
        <dbReference type="ARBA" id="ARBA00023163"/>
    </source>
</evidence>
<dbReference type="GO" id="GO:0008270">
    <property type="term" value="F:zinc ion binding"/>
    <property type="evidence" value="ECO:0007669"/>
    <property type="project" value="UniProtKB-KW"/>
</dbReference>
<feature type="domain" description="C2H2-type" evidence="10">
    <location>
        <begin position="164"/>
        <end position="194"/>
    </location>
</feature>
<dbReference type="AlphaFoldDB" id="A0A168NG55"/>
<evidence type="ECO:0000256" key="7">
    <source>
        <dbReference type="ARBA" id="ARBA00023242"/>
    </source>
</evidence>
<dbReference type="InterPro" id="IPR036236">
    <property type="entry name" value="Znf_C2H2_sf"/>
</dbReference>
<dbReference type="PROSITE" id="PS00028">
    <property type="entry name" value="ZINC_FINGER_C2H2_1"/>
    <property type="match status" value="4"/>
</dbReference>
<keyword evidence="12" id="KW-1185">Reference proteome</keyword>
<evidence type="ECO:0000256" key="1">
    <source>
        <dbReference type="ARBA" id="ARBA00004123"/>
    </source>
</evidence>
<dbReference type="OrthoDB" id="2687452at2759"/>
<keyword evidence="5" id="KW-0805">Transcription regulation</keyword>
<feature type="domain" description="C2H2-type" evidence="10">
    <location>
        <begin position="42"/>
        <end position="67"/>
    </location>
</feature>
<protein>
    <submittedName>
        <fullName evidence="11">C2H2-type zinc finger transcription factor</fullName>
    </submittedName>
</protein>
<accession>A0A168NG55</accession>
<dbReference type="InterPro" id="IPR051061">
    <property type="entry name" value="Zinc_finger_trans_reg"/>
</dbReference>
<dbReference type="Gene3D" id="3.30.160.60">
    <property type="entry name" value="Classic Zinc Finger"/>
    <property type="match status" value="3"/>
</dbReference>
<evidence type="ECO:0000256" key="2">
    <source>
        <dbReference type="ARBA" id="ARBA00022723"/>
    </source>
</evidence>
<keyword evidence="2" id="KW-0479">Metal-binding</keyword>
<dbReference type="Pfam" id="PF00096">
    <property type="entry name" value="zf-C2H2"/>
    <property type="match status" value="2"/>
</dbReference>
<feature type="domain" description="C2H2-type" evidence="10">
    <location>
        <begin position="11"/>
        <end position="39"/>
    </location>
</feature>
<gene>
    <name evidence="11" type="ORF">MUCCIDRAFT_78716</name>
</gene>
<dbReference type="VEuPathDB" id="FungiDB:MUCCIDRAFT_78716"/>
<evidence type="ECO:0000256" key="5">
    <source>
        <dbReference type="ARBA" id="ARBA00023015"/>
    </source>
</evidence>
<keyword evidence="3 8" id="KW-0863">Zinc-finger</keyword>
<dbReference type="EMBL" id="AMYB01000002">
    <property type="protein sequence ID" value="OAD06228.1"/>
    <property type="molecule type" value="Genomic_DNA"/>
</dbReference>
<proteinExistence type="predicted"/>
<dbReference type="PANTHER" id="PTHR46179:SF13">
    <property type="entry name" value="C2H2-TYPE DOMAIN-CONTAINING PROTEIN"/>
    <property type="match status" value="1"/>
</dbReference>
<keyword evidence="4" id="KW-0862">Zinc</keyword>
<evidence type="ECO:0000256" key="8">
    <source>
        <dbReference type="PROSITE-ProRule" id="PRU00042"/>
    </source>
</evidence>
<organism evidence="11 12">
    <name type="scientific">Mucor lusitanicus CBS 277.49</name>
    <dbReference type="NCBI Taxonomy" id="747725"/>
    <lineage>
        <taxon>Eukaryota</taxon>
        <taxon>Fungi</taxon>
        <taxon>Fungi incertae sedis</taxon>
        <taxon>Mucoromycota</taxon>
        <taxon>Mucoromycotina</taxon>
        <taxon>Mucoromycetes</taxon>
        <taxon>Mucorales</taxon>
        <taxon>Mucorineae</taxon>
        <taxon>Mucoraceae</taxon>
        <taxon>Mucor</taxon>
    </lineage>
</organism>
<evidence type="ECO:0000313" key="12">
    <source>
        <dbReference type="Proteomes" id="UP000077051"/>
    </source>
</evidence>
<reference evidence="11 12" key="1">
    <citation type="submission" date="2015-06" db="EMBL/GenBank/DDBJ databases">
        <title>Expansion of signal transduction pathways in fungi by whole-genome duplication.</title>
        <authorList>
            <consortium name="DOE Joint Genome Institute"/>
            <person name="Corrochano L.M."/>
            <person name="Kuo A."/>
            <person name="Marcet-Houben M."/>
            <person name="Polaino S."/>
            <person name="Salamov A."/>
            <person name="Villalobos J.M."/>
            <person name="Alvarez M.I."/>
            <person name="Avalos J."/>
            <person name="Benito E.P."/>
            <person name="Benoit I."/>
            <person name="Burger G."/>
            <person name="Camino L.P."/>
            <person name="Canovas D."/>
            <person name="Cerda-Olmedo E."/>
            <person name="Cheng J.-F."/>
            <person name="Dominguez A."/>
            <person name="Elias M."/>
            <person name="Eslava A.P."/>
            <person name="Glaser F."/>
            <person name="Grimwood J."/>
            <person name="Gutierrez G."/>
            <person name="Heitman J."/>
            <person name="Henrissat B."/>
            <person name="Iturriaga E.A."/>
            <person name="Lang B.F."/>
            <person name="Lavin J.L."/>
            <person name="Lee S."/>
            <person name="Li W."/>
            <person name="Lindquist E."/>
            <person name="Lopez-Garcia S."/>
            <person name="Luque E.M."/>
            <person name="Marcos A.T."/>
            <person name="Martin J."/>
            <person name="Mccluskey K."/>
            <person name="Medina H.R."/>
            <person name="Miralles-Duran A."/>
            <person name="Miyazaki A."/>
            <person name="Munoz-Torres E."/>
            <person name="Oguiza J.A."/>
            <person name="Ohm R."/>
            <person name="Olmedo M."/>
            <person name="Orejas M."/>
            <person name="Ortiz-Castellanos L."/>
            <person name="Pisabarro A.G."/>
            <person name="Rodriguez-Romero J."/>
            <person name="Ruiz-Herrera J."/>
            <person name="Ruiz-Vazquez R."/>
            <person name="Sanz C."/>
            <person name="Schackwitz W."/>
            <person name="Schmutz J."/>
            <person name="Shahriari M."/>
            <person name="Shelest E."/>
            <person name="Silva-Franco F."/>
            <person name="Soanes D."/>
            <person name="Syed K."/>
            <person name="Tagua V.G."/>
            <person name="Talbot N.J."/>
            <person name="Thon M."/>
            <person name="De Vries R.P."/>
            <person name="Wiebenga A."/>
            <person name="Yadav J.S."/>
            <person name="Braun E.L."/>
            <person name="Baker S."/>
            <person name="Garre V."/>
            <person name="Horwitz B."/>
            <person name="Torres-Martinez S."/>
            <person name="Idnurm A."/>
            <person name="Herrera-Estrella A."/>
            <person name="Gabaldon T."/>
            <person name="Grigoriev I.V."/>
        </authorList>
    </citation>
    <scope>NUCLEOTIDE SEQUENCE [LARGE SCALE GENOMIC DNA]</scope>
    <source>
        <strain evidence="11 12">CBS 277.49</strain>
    </source>
</reference>
<dbReference type="PROSITE" id="PS50157">
    <property type="entry name" value="ZINC_FINGER_C2H2_2"/>
    <property type="match status" value="3"/>
</dbReference>
<dbReference type="GO" id="GO:0006357">
    <property type="term" value="P:regulation of transcription by RNA polymerase II"/>
    <property type="evidence" value="ECO:0007669"/>
    <property type="project" value="TreeGrafter"/>
</dbReference>
<evidence type="ECO:0000256" key="3">
    <source>
        <dbReference type="ARBA" id="ARBA00022771"/>
    </source>
</evidence>